<evidence type="ECO:0000313" key="2">
    <source>
        <dbReference type="EMBL" id="JAG70143.1"/>
    </source>
</evidence>
<protein>
    <submittedName>
        <fullName evidence="3">FSBP_0 protein</fullName>
    </submittedName>
    <submittedName>
        <fullName evidence="2">FSBP_1 protein</fullName>
    </submittedName>
</protein>
<organism evidence="3">
    <name type="scientific">Fopius arisanus</name>
    <dbReference type="NCBI Taxonomy" id="64838"/>
    <lineage>
        <taxon>Eukaryota</taxon>
        <taxon>Metazoa</taxon>
        <taxon>Ecdysozoa</taxon>
        <taxon>Arthropoda</taxon>
        <taxon>Hexapoda</taxon>
        <taxon>Insecta</taxon>
        <taxon>Pterygota</taxon>
        <taxon>Neoptera</taxon>
        <taxon>Endopterygota</taxon>
        <taxon>Hymenoptera</taxon>
        <taxon>Apocrita</taxon>
        <taxon>Ichneumonoidea</taxon>
        <taxon>Braconidae</taxon>
        <taxon>Opiinae</taxon>
        <taxon>Fopius</taxon>
    </lineage>
</organism>
<proteinExistence type="predicted"/>
<accession>A0A0C9QAX3</accession>
<evidence type="ECO:0000256" key="1">
    <source>
        <dbReference type="SAM" id="MobiDB-lite"/>
    </source>
</evidence>
<sequence>MNSPYLQGQEDLLIYGGCLFTKRVSYSPHLSSGDCSMTPGVTNIPLLITHETRDSRKKWSGRDLAYPNALSTRWVERQLETYLFVEDLQKMALLTRAQLFEGLDTASLEVENCFTNRRHDTPRTGSHAGVMFFHKKSTKNTTFPPLKNSPRSLPHSRCTFPLKQRTHPPKKFPRNPQKSPVSYLKVPPLSTEAQIIEFHKKTH</sequence>
<name>A0A0C9QAX3_9HYME</name>
<dbReference type="EMBL" id="GBYB01000379">
    <property type="protein sequence ID" value="JAG70146.1"/>
    <property type="molecule type" value="Transcribed_RNA"/>
</dbReference>
<reference evidence="3" key="1">
    <citation type="submission" date="2015-01" db="EMBL/GenBank/DDBJ databases">
        <title>Transcriptome Assembly of Fopius arisanus.</title>
        <authorList>
            <person name="Geib S."/>
        </authorList>
    </citation>
    <scope>NUCLEOTIDE SEQUENCE</scope>
</reference>
<gene>
    <name evidence="3" type="primary">FSBP_0</name>
    <name evidence="2" type="synonym">FSBP_1</name>
    <name evidence="3" type="ORF">g.45627</name>
    <name evidence="2" type="ORF">g.45632</name>
</gene>
<dbReference type="EMBL" id="GBYB01000376">
    <property type="protein sequence ID" value="JAG70143.1"/>
    <property type="molecule type" value="Transcribed_RNA"/>
</dbReference>
<dbReference type="AlphaFoldDB" id="A0A0C9QAX3"/>
<feature type="region of interest" description="Disordered" evidence="1">
    <location>
        <begin position="138"/>
        <end position="184"/>
    </location>
</feature>
<feature type="compositionally biased region" description="Basic residues" evidence="1">
    <location>
        <begin position="164"/>
        <end position="173"/>
    </location>
</feature>
<evidence type="ECO:0000313" key="3">
    <source>
        <dbReference type="EMBL" id="JAG70146.1"/>
    </source>
</evidence>